<dbReference type="PROSITE" id="PS50404">
    <property type="entry name" value="GST_NTER"/>
    <property type="match status" value="1"/>
</dbReference>
<evidence type="ECO:0000313" key="8">
    <source>
        <dbReference type="Proteomes" id="UP000308133"/>
    </source>
</evidence>
<dbReference type="GO" id="GO:0004364">
    <property type="term" value="F:glutathione transferase activity"/>
    <property type="evidence" value="ECO:0007669"/>
    <property type="project" value="UniProtKB-EC"/>
</dbReference>
<dbReference type="Pfam" id="PF02798">
    <property type="entry name" value="GST_N"/>
    <property type="match status" value="1"/>
</dbReference>
<feature type="domain" description="GST N-terminal" evidence="5">
    <location>
        <begin position="2"/>
        <end position="84"/>
    </location>
</feature>
<reference evidence="7 8" key="1">
    <citation type="submission" date="2018-02" db="EMBL/GenBank/DDBJ databases">
        <title>Draft genome sequences of Elsinoe sp., causing black scab on jojoba.</title>
        <authorList>
            <person name="Stodart B."/>
            <person name="Jeffress S."/>
            <person name="Ash G."/>
            <person name="Arun Chinnappa K."/>
        </authorList>
    </citation>
    <scope>NUCLEOTIDE SEQUENCE [LARGE SCALE GENOMIC DNA]</scope>
    <source>
        <strain evidence="7 8">Hillstone_2</strain>
    </source>
</reference>
<evidence type="ECO:0000256" key="3">
    <source>
        <dbReference type="ARBA" id="ARBA00047960"/>
    </source>
</evidence>
<protein>
    <recommendedName>
        <fullName evidence="1">glutathione transferase</fullName>
        <ecNumber evidence="1">2.5.1.18</ecNumber>
    </recommendedName>
</protein>
<dbReference type="PROSITE" id="PS50405">
    <property type="entry name" value="GST_CTER"/>
    <property type="match status" value="1"/>
</dbReference>
<dbReference type="Gene3D" id="3.40.30.10">
    <property type="entry name" value="Glutaredoxin"/>
    <property type="match status" value="1"/>
</dbReference>
<proteinExistence type="inferred from homology"/>
<sequence length="221" mass="24988">MAPIKLYGMLQSTCTQRVILTCSELSIPYELIEVNMMKGEHQVPSYTCTHHPFGRVPALEDDDVKLFESRAICAYLLAKSALSGGTAKVSDVNGKSPAALGKFQEAASVEYSYFDPAMKGLAFEKMFKGFMGKGEADQEVVETLTAQLKKTLDLYEQRLKGQDYLTGKDFTLIDLYHVPWVAFMPRIGLESEITSRPNFEAWWKRINERQSWKDLQAKMAH</sequence>
<dbReference type="CDD" id="cd03053">
    <property type="entry name" value="GST_N_Phi"/>
    <property type="match status" value="1"/>
</dbReference>
<dbReference type="Gene3D" id="1.20.1050.10">
    <property type="match status" value="1"/>
</dbReference>
<name>A0A4U7AW45_9PEZI</name>
<comment type="similarity">
    <text evidence="4">Belongs to the GST superfamily.</text>
</comment>
<organism evidence="7 8">
    <name type="scientific">Elsinoe australis</name>
    <dbReference type="NCBI Taxonomy" id="40998"/>
    <lineage>
        <taxon>Eukaryota</taxon>
        <taxon>Fungi</taxon>
        <taxon>Dikarya</taxon>
        <taxon>Ascomycota</taxon>
        <taxon>Pezizomycotina</taxon>
        <taxon>Dothideomycetes</taxon>
        <taxon>Dothideomycetidae</taxon>
        <taxon>Myriangiales</taxon>
        <taxon>Elsinoaceae</taxon>
        <taxon>Elsinoe</taxon>
    </lineage>
</organism>
<dbReference type="Pfam" id="PF00043">
    <property type="entry name" value="GST_C"/>
    <property type="match status" value="1"/>
</dbReference>
<dbReference type="Proteomes" id="UP000308133">
    <property type="component" value="Unassembled WGS sequence"/>
</dbReference>
<dbReference type="GO" id="GO:0043295">
    <property type="term" value="F:glutathione binding"/>
    <property type="evidence" value="ECO:0007669"/>
    <property type="project" value="TreeGrafter"/>
</dbReference>
<dbReference type="PANTHER" id="PTHR43900:SF3">
    <property type="entry name" value="GLUTATHIONE S-TRANSFERASE RHO"/>
    <property type="match status" value="1"/>
</dbReference>
<accession>A0A4U7AW45</accession>
<evidence type="ECO:0000256" key="2">
    <source>
        <dbReference type="ARBA" id="ARBA00022679"/>
    </source>
</evidence>
<dbReference type="SUPFAM" id="SSF52833">
    <property type="entry name" value="Thioredoxin-like"/>
    <property type="match status" value="1"/>
</dbReference>
<dbReference type="InterPro" id="IPR040079">
    <property type="entry name" value="Glutathione_S-Trfase"/>
</dbReference>
<dbReference type="GO" id="GO:0006749">
    <property type="term" value="P:glutathione metabolic process"/>
    <property type="evidence" value="ECO:0007669"/>
    <property type="project" value="TreeGrafter"/>
</dbReference>
<dbReference type="SUPFAM" id="SSF47616">
    <property type="entry name" value="GST C-terminal domain-like"/>
    <property type="match status" value="1"/>
</dbReference>
<dbReference type="PANTHER" id="PTHR43900">
    <property type="entry name" value="GLUTATHIONE S-TRANSFERASE RHO"/>
    <property type="match status" value="1"/>
</dbReference>
<dbReference type="InterPro" id="IPR004046">
    <property type="entry name" value="GST_C"/>
</dbReference>
<evidence type="ECO:0000256" key="4">
    <source>
        <dbReference type="RuleBase" id="RU003494"/>
    </source>
</evidence>
<comment type="caution">
    <text evidence="7">The sequence shown here is derived from an EMBL/GenBank/DDBJ whole genome shotgun (WGS) entry which is preliminary data.</text>
</comment>
<dbReference type="SFLD" id="SFLDS00019">
    <property type="entry name" value="Glutathione_Transferase_(cytos"/>
    <property type="match status" value="1"/>
</dbReference>
<dbReference type="EC" id="2.5.1.18" evidence="1"/>
<dbReference type="InterPro" id="IPR036249">
    <property type="entry name" value="Thioredoxin-like_sf"/>
</dbReference>
<dbReference type="SFLD" id="SFLDG00358">
    <property type="entry name" value="Main_(cytGST)"/>
    <property type="match status" value="1"/>
</dbReference>
<evidence type="ECO:0000259" key="6">
    <source>
        <dbReference type="PROSITE" id="PS50405"/>
    </source>
</evidence>
<dbReference type="GO" id="GO:0005737">
    <property type="term" value="C:cytoplasm"/>
    <property type="evidence" value="ECO:0007669"/>
    <property type="project" value="TreeGrafter"/>
</dbReference>
<gene>
    <name evidence="7" type="ORF">C1H76_5075</name>
</gene>
<evidence type="ECO:0000313" key="7">
    <source>
        <dbReference type="EMBL" id="TKX22758.1"/>
    </source>
</evidence>
<dbReference type="InterPro" id="IPR036282">
    <property type="entry name" value="Glutathione-S-Trfase_C_sf"/>
</dbReference>
<evidence type="ECO:0000259" key="5">
    <source>
        <dbReference type="PROSITE" id="PS50404"/>
    </source>
</evidence>
<keyword evidence="2 7" id="KW-0808">Transferase</keyword>
<comment type="catalytic activity">
    <reaction evidence="3">
        <text>RX + glutathione = an S-substituted glutathione + a halide anion + H(+)</text>
        <dbReference type="Rhea" id="RHEA:16437"/>
        <dbReference type="ChEBI" id="CHEBI:15378"/>
        <dbReference type="ChEBI" id="CHEBI:16042"/>
        <dbReference type="ChEBI" id="CHEBI:17792"/>
        <dbReference type="ChEBI" id="CHEBI:57925"/>
        <dbReference type="ChEBI" id="CHEBI:90779"/>
        <dbReference type="EC" id="2.5.1.18"/>
    </reaction>
</comment>
<dbReference type="InterPro" id="IPR004045">
    <property type="entry name" value="Glutathione_S-Trfase_N"/>
</dbReference>
<evidence type="ECO:0000256" key="1">
    <source>
        <dbReference type="ARBA" id="ARBA00012452"/>
    </source>
</evidence>
<dbReference type="FunFam" id="3.40.30.10:FF:000039">
    <property type="entry name" value="Glutathione S-transferase domain"/>
    <property type="match status" value="1"/>
</dbReference>
<dbReference type="AlphaFoldDB" id="A0A4U7AW45"/>
<dbReference type="EMBL" id="PTQR01000061">
    <property type="protein sequence ID" value="TKX22758.1"/>
    <property type="molecule type" value="Genomic_DNA"/>
</dbReference>
<dbReference type="InterPro" id="IPR010987">
    <property type="entry name" value="Glutathione-S-Trfase_C-like"/>
</dbReference>
<feature type="domain" description="GST C-terminal" evidence="6">
    <location>
        <begin position="96"/>
        <end position="221"/>
    </location>
</feature>